<evidence type="ECO:0000256" key="7">
    <source>
        <dbReference type="SAM" id="MobiDB-lite"/>
    </source>
</evidence>
<evidence type="ECO:0000256" key="5">
    <source>
        <dbReference type="ARBA" id="ARBA00023306"/>
    </source>
</evidence>
<dbReference type="InterPro" id="IPR018607">
    <property type="entry name" value="Ctf8"/>
</dbReference>
<evidence type="ECO:0000313" key="9">
    <source>
        <dbReference type="Proteomes" id="UP001305779"/>
    </source>
</evidence>
<protein>
    <recommendedName>
        <fullName evidence="10">Chromosome transmission fidelity protein 8</fullName>
    </recommendedName>
</protein>
<evidence type="ECO:0000256" key="6">
    <source>
        <dbReference type="ARBA" id="ARBA00038447"/>
    </source>
</evidence>
<proteinExistence type="inferred from homology"/>
<keyword evidence="2" id="KW-0235">DNA replication</keyword>
<name>A0ABR0EYJ4_ZASCE</name>
<evidence type="ECO:0000256" key="3">
    <source>
        <dbReference type="ARBA" id="ARBA00023125"/>
    </source>
</evidence>
<organism evidence="8 9">
    <name type="scientific">Zasmidium cellare</name>
    <name type="common">Wine cellar mold</name>
    <name type="synonym">Racodium cellare</name>
    <dbReference type="NCBI Taxonomy" id="395010"/>
    <lineage>
        <taxon>Eukaryota</taxon>
        <taxon>Fungi</taxon>
        <taxon>Dikarya</taxon>
        <taxon>Ascomycota</taxon>
        <taxon>Pezizomycotina</taxon>
        <taxon>Dothideomycetes</taxon>
        <taxon>Dothideomycetidae</taxon>
        <taxon>Mycosphaerellales</taxon>
        <taxon>Mycosphaerellaceae</taxon>
        <taxon>Zasmidium</taxon>
    </lineage>
</organism>
<sequence length="156" mass="16840">MPTISLRSPAADRNGNTASNALPPLLQTPTGHAIIELQGSVLAEHGDMEGSTAALPLGKLVFPSADGRDYSTSGGDWDGKRVFLFVGKHQRMTGEVKKLAKPLAIVRRRRPDETADDDASAAGDEVEIAEIAYFKILFTHRPEPMGGEQDEVMLEE</sequence>
<dbReference type="PANTHER" id="PTHR28605:SF1">
    <property type="entry name" value="CHROMOSOME TRANSMISSION FIDELITY FACTOR 8"/>
    <property type="match status" value="1"/>
</dbReference>
<dbReference type="PANTHER" id="PTHR28605">
    <property type="entry name" value="CTF8, CHROMOSOME TRANSMISSION FIDELITY FACTOR 8 HOMOLOG (S. CEREVISIAE)"/>
    <property type="match status" value="1"/>
</dbReference>
<gene>
    <name evidence="8" type="ORF">PRZ48_000344</name>
</gene>
<keyword evidence="5" id="KW-0131">Cell cycle</keyword>
<dbReference type="Pfam" id="PF09696">
    <property type="entry name" value="Ctf8"/>
    <property type="match status" value="1"/>
</dbReference>
<keyword evidence="9" id="KW-1185">Reference proteome</keyword>
<dbReference type="EMBL" id="JAXOVC010000001">
    <property type="protein sequence ID" value="KAK4506612.1"/>
    <property type="molecule type" value="Genomic_DNA"/>
</dbReference>
<comment type="similarity">
    <text evidence="6">Belongs to the CTF8 family.</text>
</comment>
<feature type="region of interest" description="Disordered" evidence="7">
    <location>
        <begin position="1"/>
        <end position="23"/>
    </location>
</feature>
<comment type="subcellular location">
    <subcellularLocation>
        <location evidence="1">Nucleus</location>
    </subcellularLocation>
</comment>
<accession>A0ABR0EYJ4</accession>
<evidence type="ECO:0000256" key="1">
    <source>
        <dbReference type="ARBA" id="ARBA00004123"/>
    </source>
</evidence>
<evidence type="ECO:0000256" key="2">
    <source>
        <dbReference type="ARBA" id="ARBA00022705"/>
    </source>
</evidence>
<comment type="caution">
    <text evidence="8">The sequence shown here is derived from an EMBL/GenBank/DDBJ whole genome shotgun (WGS) entry which is preliminary data.</text>
</comment>
<evidence type="ECO:0000313" key="8">
    <source>
        <dbReference type="EMBL" id="KAK4506612.1"/>
    </source>
</evidence>
<keyword evidence="4" id="KW-0539">Nucleus</keyword>
<dbReference type="Proteomes" id="UP001305779">
    <property type="component" value="Unassembled WGS sequence"/>
</dbReference>
<reference evidence="8 9" key="1">
    <citation type="journal article" date="2023" name="G3 (Bethesda)">
        <title>A chromosome-level genome assembly of Zasmidium syzygii isolated from banana leaves.</title>
        <authorList>
            <person name="van Westerhoven A.C."/>
            <person name="Mehrabi R."/>
            <person name="Talebi R."/>
            <person name="Steentjes M.B.F."/>
            <person name="Corcolon B."/>
            <person name="Chong P.A."/>
            <person name="Kema G.H.J."/>
            <person name="Seidl M.F."/>
        </authorList>
    </citation>
    <scope>NUCLEOTIDE SEQUENCE [LARGE SCALE GENOMIC DNA]</scope>
    <source>
        <strain evidence="8 9">P124</strain>
    </source>
</reference>
<evidence type="ECO:0000256" key="4">
    <source>
        <dbReference type="ARBA" id="ARBA00023242"/>
    </source>
</evidence>
<evidence type="ECO:0008006" key="10">
    <source>
        <dbReference type="Google" id="ProtNLM"/>
    </source>
</evidence>
<keyword evidence="3" id="KW-0238">DNA-binding</keyword>